<keyword evidence="3 5" id="KW-1133">Transmembrane helix</keyword>
<dbReference type="InterPro" id="IPR051328">
    <property type="entry name" value="T7SS_ABC-Transporter"/>
</dbReference>
<dbReference type="NCBIfam" id="TIGR03057">
    <property type="entry name" value="xxxLxxG_by_4"/>
    <property type="match status" value="6"/>
</dbReference>
<dbReference type="Proteomes" id="UP000199690">
    <property type="component" value="Unassembled WGS sequence"/>
</dbReference>
<dbReference type="InterPro" id="IPR013525">
    <property type="entry name" value="ABC2_TM"/>
</dbReference>
<feature type="transmembrane region" description="Helical" evidence="5">
    <location>
        <begin position="641"/>
        <end position="659"/>
    </location>
</feature>
<dbReference type="SUPFAM" id="SSF58104">
    <property type="entry name" value="Methyl-accepting chemotaxis protein (MCP) signaling domain"/>
    <property type="match status" value="1"/>
</dbReference>
<feature type="transmembrane region" description="Helical" evidence="5">
    <location>
        <begin position="487"/>
        <end position="507"/>
    </location>
</feature>
<reference evidence="7" key="1">
    <citation type="submission" date="2016-10" db="EMBL/GenBank/DDBJ databases">
        <authorList>
            <person name="de Groot N.N."/>
        </authorList>
    </citation>
    <scope>NUCLEOTIDE SEQUENCE [LARGE SCALE GENOMIC DNA]</scope>
    <source>
        <strain evidence="7">ATCC 20501</strain>
    </source>
</reference>
<dbReference type="EMBL" id="FOME01000002">
    <property type="protein sequence ID" value="SFD07631.1"/>
    <property type="molecule type" value="Genomic_DNA"/>
</dbReference>
<keyword evidence="4 5" id="KW-0472">Membrane</keyword>
<comment type="subcellular location">
    <subcellularLocation>
        <location evidence="1">Membrane</location>
        <topology evidence="1">Multi-pass membrane protein</topology>
    </subcellularLocation>
</comment>
<feature type="domain" description="ABC-2 type transporter transmembrane" evidence="6">
    <location>
        <begin position="445"/>
        <end position="658"/>
    </location>
</feature>
<evidence type="ECO:0000256" key="4">
    <source>
        <dbReference type="ARBA" id="ARBA00023136"/>
    </source>
</evidence>
<dbReference type="GO" id="GO:0140359">
    <property type="term" value="F:ABC-type transporter activity"/>
    <property type="evidence" value="ECO:0007669"/>
    <property type="project" value="InterPro"/>
</dbReference>
<evidence type="ECO:0000256" key="5">
    <source>
        <dbReference type="SAM" id="Phobius"/>
    </source>
</evidence>
<sequence length="677" mass="68887">MKNPFTQATRRAGGSVGRLTWIGLALVPVLVVGVLAWAFWAPMSQHGAAKVAVVNADEPTTINGQLAPLGREMAAKLVNSTDSGYIWQITAAEDAEEGLADGRYAAAVTIPEAFSRNTASVMTGEPLDATRAGITVRTSPVAAPADAAAVESAARQSVSVFNQQILEMLLDGFYGGFSEMHGQLGTAVDGARQLADGSGQLADGTRQLADGVGRLSGGVGELAGGVPQLADGGSQLADGAQQLSGGLNQLHQQVSQMPAQTRQLADGAEQVAAGNRAMADQFVPLADQILAATDLIPDSPKLDGLAKIAEQCPAEGLTSDFCTRLRAQIDQINQREGALDGIKEKIQAPVKQARDGFEGLAYGSEQVAAGTRMLADSSGQLVGGIGQLADGGAQLADGAQQLSGGLNQLNGGVQELNGGVQELDGGVGQLVSGAEQVADGNRQFADQIGPAAEKLPNYTDAERAHLKTVAASPAALQSDLPGFGKSLIALLIAVAFWTAALGVYAVTRAVPENAASSRRSTWRLVLGSLLPGTLIAAIGAVVVSAALAPFLGLGFGSWAAFAGVTLLAALAFVSLNQALIALLGNTGRVIAIAVLVLAAATGVVSTIPGFLQSTSAFLPTHGAVQALSAIVTGAGGATSGVLQLVAWLVAGVLVSVLAVDRARVVPAKQLRRTRPAW</sequence>
<evidence type="ECO:0000313" key="8">
    <source>
        <dbReference type="EMBL" id="SFD07631.1"/>
    </source>
</evidence>
<dbReference type="Pfam" id="PF12698">
    <property type="entry name" value="ABC2_membrane_3"/>
    <property type="match status" value="2"/>
</dbReference>
<evidence type="ECO:0000313" key="7">
    <source>
        <dbReference type="EMBL" id="SEG79244.1"/>
    </source>
</evidence>
<dbReference type="Gene3D" id="1.10.287.950">
    <property type="entry name" value="Methyl-accepting chemotaxis protein"/>
    <property type="match status" value="2"/>
</dbReference>
<dbReference type="InterPro" id="IPR017500">
    <property type="entry name" value="Phage_infect_YhgE_N"/>
</dbReference>
<protein>
    <submittedName>
        <fullName evidence="7 8">Membrane protein</fullName>
    </submittedName>
</protein>
<feature type="transmembrane region" description="Helical" evidence="5">
    <location>
        <begin position="21"/>
        <end position="40"/>
    </location>
</feature>
<evidence type="ECO:0000256" key="2">
    <source>
        <dbReference type="ARBA" id="ARBA00022692"/>
    </source>
</evidence>
<keyword evidence="2 5" id="KW-0812">Transmembrane</keyword>
<accession>A0A1I1PCE9</accession>
<evidence type="ECO:0000259" key="6">
    <source>
        <dbReference type="Pfam" id="PF12698"/>
    </source>
</evidence>
<feature type="transmembrane region" description="Helical" evidence="5">
    <location>
        <begin position="558"/>
        <end position="582"/>
    </location>
</feature>
<evidence type="ECO:0000256" key="3">
    <source>
        <dbReference type="ARBA" id="ARBA00022989"/>
    </source>
</evidence>
<reference evidence="9 10" key="2">
    <citation type="submission" date="2016-10" db="EMBL/GenBank/DDBJ databases">
        <authorList>
            <person name="Varghese N."/>
            <person name="Submissions S."/>
        </authorList>
    </citation>
    <scope>NUCLEOTIDE SEQUENCE [LARGE SCALE GENOMIC DNA]</scope>
    <source>
        <strain evidence="10">ATCC 20501</strain>
        <strain evidence="8 9">CGMCC 4.3529</strain>
    </source>
</reference>
<organism evidence="7 10">
    <name type="scientific">Saccharopolyspora kobensis</name>
    <dbReference type="NCBI Taxonomy" id="146035"/>
    <lineage>
        <taxon>Bacteria</taxon>
        <taxon>Bacillati</taxon>
        <taxon>Actinomycetota</taxon>
        <taxon>Actinomycetes</taxon>
        <taxon>Pseudonocardiales</taxon>
        <taxon>Pseudonocardiaceae</taxon>
        <taxon>Saccharopolyspora</taxon>
    </lineage>
</organism>
<dbReference type="RefSeq" id="WP_093349525.1">
    <property type="nucleotide sequence ID" value="NZ_FNVB01000005.1"/>
</dbReference>
<gene>
    <name evidence="7" type="ORF">SAMN02982929_03834</name>
    <name evidence="8" type="ORF">SAMN05216506_102429</name>
</gene>
<evidence type="ECO:0000313" key="9">
    <source>
        <dbReference type="Proteomes" id="UP000199690"/>
    </source>
</evidence>
<keyword evidence="9" id="KW-1185">Reference proteome</keyword>
<feature type="transmembrane region" description="Helical" evidence="5">
    <location>
        <begin position="589"/>
        <end position="611"/>
    </location>
</feature>
<dbReference type="NCBIfam" id="TIGR03061">
    <property type="entry name" value="pip_yhgE_Nterm"/>
    <property type="match status" value="1"/>
</dbReference>
<evidence type="ECO:0000256" key="1">
    <source>
        <dbReference type="ARBA" id="ARBA00004141"/>
    </source>
</evidence>
<proteinExistence type="predicted"/>
<dbReference type="InterPro" id="IPR023908">
    <property type="entry name" value="xxxLxxG_rpt"/>
</dbReference>
<dbReference type="GO" id="GO:0016020">
    <property type="term" value="C:membrane"/>
    <property type="evidence" value="ECO:0007669"/>
    <property type="project" value="UniProtKB-SubCell"/>
</dbReference>
<dbReference type="AlphaFoldDB" id="A0A1H6D2H1"/>
<dbReference type="Proteomes" id="UP000236729">
    <property type="component" value="Unassembled WGS sequence"/>
</dbReference>
<accession>A0A1H6D2H1</accession>
<dbReference type="EMBL" id="FNVB01000005">
    <property type="protein sequence ID" value="SEG79244.1"/>
    <property type="molecule type" value="Genomic_DNA"/>
</dbReference>
<evidence type="ECO:0000313" key="10">
    <source>
        <dbReference type="Proteomes" id="UP000236729"/>
    </source>
</evidence>
<feature type="domain" description="ABC-2 type transporter transmembrane" evidence="6">
    <location>
        <begin position="20"/>
        <end position="149"/>
    </location>
</feature>
<feature type="transmembrane region" description="Helical" evidence="5">
    <location>
        <begin position="528"/>
        <end position="552"/>
    </location>
</feature>
<dbReference type="PANTHER" id="PTHR43077">
    <property type="entry name" value="TRANSPORT PERMEASE YVFS-RELATED"/>
    <property type="match status" value="1"/>
</dbReference>
<dbReference type="PANTHER" id="PTHR43077:SF5">
    <property type="entry name" value="PHAGE INFECTION PROTEIN"/>
    <property type="match status" value="1"/>
</dbReference>
<name>A0A1H6D2H1_9PSEU</name>